<evidence type="ECO:0000313" key="7">
    <source>
        <dbReference type="EMBL" id="ESL06170.1"/>
    </source>
</evidence>
<reference evidence="7 8" key="1">
    <citation type="submission" date="2013-07" db="EMBL/GenBank/DDBJ databases">
        <authorList>
            <person name="Stoco P.H."/>
            <person name="Wagner G."/>
            <person name="Gerber A."/>
            <person name="Zaha A."/>
            <person name="Thompson C."/>
            <person name="Bartholomeu D.C."/>
            <person name="Luckemeyer D.D."/>
            <person name="Bahia D."/>
            <person name="Loreto E."/>
            <person name="Prestes E.B."/>
            <person name="Lima F.M."/>
            <person name="Rodrigues-Luiz G."/>
            <person name="Vallejo G.A."/>
            <person name="Filho J.F."/>
            <person name="Monteiro K.M."/>
            <person name="Tyler K.M."/>
            <person name="de Almeida L.G."/>
            <person name="Ortiz M.F."/>
            <person name="Siervo M.A."/>
            <person name="de Moraes M.H."/>
            <person name="Cunha O.L."/>
            <person name="Mendonca-Neto R."/>
            <person name="Silva R."/>
            <person name="Teixeira S.M."/>
            <person name="Murta S.M."/>
            <person name="Sincero T.C."/>
            <person name="Mendes T.A."/>
            <person name="Urmenyi T.P."/>
            <person name="Silva V.G."/>
            <person name="da Rocha W.D."/>
            <person name="Andersson B."/>
            <person name="Romanha A.J."/>
            <person name="Steindel M."/>
            <person name="de Vasconcelos A.T."/>
            <person name="Grisard E.C."/>
        </authorList>
    </citation>
    <scope>NUCLEOTIDE SEQUENCE [LARGE SCALE GENOMIC DNA]</scope>
    <source>
        <strain evidence="7 8">SC58</strain>
    </source>
</reference>
<keyword evidence="3" id="KW-0175">Coiled coil</keyword>
<evidence type="ECO:0000313" key="8">
    <source>
        <dbReference type="Proteomes" id="UP000031737"/>
    </source>
</evidence>
<dbReference type="Pfam" id="PF25151">
    <property type="entry name" value="TPR_Trm732_C"/>
    <property type="match status" value="1"/>
</dbReference>
<dbReference type="GO" id="GO:0030488">
    <property type="term" value="P:tRNA methylation"/>
    <property type="evidence" value="ECO:0007669"/>
    <property type="project" value="TreeGrafter"/>
</dbReference>
<dbReference type="InterPro" id="IPR019442">
    <property type="entry name" value="THADA/TRM732_DUF2428"/>
</dbReference>
<feature type="region of interest" description="Disordered" evidence="4">
    <location>
        <begin position="2011"/>
        <end position="2034"/>
    </location>
</feature>
<evidence type="ECO:0000256" key="3">
    <source>
        <dbReference type="SAM" id="Coils"/>
    </source>
</evidence>
<name>A0A061IVR2_TRYRA</name>
<dbReference type="InterPro" id="IPR056842">
    <property type="entry name" value="THADA-like_TPR_C"/>
</dbReference>
<evidence type="ECO:0000256" key="1">
    <source>
        <dbReference type="ARBA" id="ARBA00010409"/>
    </source>
</evidence>
<feature type="coiled-coil region" evidence="3">
    <location>
        <begin position="1082"/>
        <end position="1109"/>
    </location>
</feature>
<feature type="domain" description="tRNA (32-2'-O)-methyltransferase regulator THADA-like C-terminal TPR repeats region" evidence="6">
    <location>
        <begin position="1408"/>
        <end position="1568"/>
    </location>
</feature>
<keyword evidence="8" id="KW-1185">Reference proteome</keyword>
<feature type="domain" description="DUF2428" evidence="5">
    <location>
        <begin position="1150"/>
        <end position="1405"/>
    </location>
</feature>
<comment type="similarity">
    <text evidence="1">Belongs to the THADA family.</text>
</comment>
<dbReference type="OrthoDB" id="73997at2759"/>
<dbReference type="VEuPathDB" id="TriTrypDB:TRSC58_06160"/>
<dbReference type="GO" id="GO:0005829">
    <property type="term" value="C:cytosol"/>
    <property type="evidence" value="ECO:0007669"/>
    <property type="project" value="TreeGrafter"/>
</dbReference>
<evidence type="ECO:0000256" key="2">
    <source>
        <dbReference type="ARBA" id="ARBA00022694"/>
    </source>
</evidence>
<sequence>MCLSLCVRVITVVIRTEGMTLATLREYSTAMRLQQYHTRTNAECGVPECLLMELTRGIPIICQAGTSIASLSPKAASIVCREMENMMGATSPEHRVRCISQITGVLREDAFMSQRNTTECRAFLHKLAIHFVFPLMLRCEVRYLHRALATLLRTVYVMNEELETCFCEAFTASHIRCWESETPGRRPTILGDDAAATLENATALLRFKDSIMSWVNCLDSTAVVAMPLFPRIFASTFLETLPLLGETLQWMVANASAGCREVDLGNVSGGTLLGEDLAYVRYGIRVVATYTHKFLHLLADVWNKGDASTNHHLEEDVEKLFSPVLTMLSSSAFPKDVLNGAGLLVSSLLTLRTCDPWLLLEVCRLCGTFDAPVDVAATPQTKRVAFFPASVPHNDVREWVKLVCAHDPHQWLSEHPQTQGSLRNVIGAFTNNGRFAFLRGLLAHLSTPLHGDVNSLGILLRPITPLVDVGFSTEAVVVVHDIIMPAAEAYCSALQTPDTRFMAIQTIDSVVRHISSVLTCIAEALDPAPSRNKSRGGNVTKRNVQCSNEGNTWSESQKEELFGLCTRNPKLTRTLNHATEVIMGMWDDNTLQVTGPLYDAYSEILSVHAARRRCAVLCASTCATHVMDDELFDTTDALQRVLCIPNERRGKYHALLGILSILPVPQFLSVLKKHFSQDTASIFEVGGLSCFTRMLLSGACNPKIGNIAGDVFAKAAIRIRQLDDTDDSKEVLFVQGIIDPVVKSLLLPGYAAPLHLTEAFCVSSIVTHMIMPCLKSDEVFLPVLLSQLTRAQEAGSNSSRVNQSIVEIIHRARTVGKDVAAYLHPKSQTFQAILATLQVQETELRYTALRLCVLSTKKAETVEGWQCRMMEWYLSTNMYCGGDTVAMRDILEVFKKWMRRLVDSYRNQNNKLRKGMEGSERAAQYKLLVVDHCVRMVGCLGPQMGESASWCCNLSLERRVAAMTTYSCLLRNTLEFLSLEEVEQLKEQLFPSVLIEGLLECLSEGWEKARLSAFNLLLLYCNHAHDAIFSQRYLGDPMAAANAKAELLRARTFRKAEGEVLRYVLATCFTPAAKQAADENSLQECEKRVSEVKSEMRLLKEKLSKLRELRIKGACEFVQLHPLHGSLSLCSALLSNAWEVKRDAPQFYEACNMLLRCCSDVLQTCSFLVGDESVNSTDNSEVEVDCRGHVFDKDGSSTEGKMRTVVNNTWLSIRTSASAVERVITLVRVEDLSLSALREICYVLIESLLRTKHNGVMRKLRQALKTVAAALLRSREVSYHSLPVEMLDFFLGPDGVTSTNVARMLRRSQGLPHAILAVLEAEDPTVPVILFPKAMKLLLRVATGVHVGGDDPQQRLTEEECRSQRSNALNVLTFIFENKIFASRSVANLEDAFWIAAAGFDDSSWGIRNSSLMLFSAVLPRFVGEHPSTGGVGVNTSLHDIAVRAPRALSLAYDELVKSCTRPVPSLGVFPLLQMLSMLTPDPPHLLTNSTIFQAPAGTEKDSACITRAIMRCGSSKHLMIRAASAVALTSLVPPVHLEAFLAELLSTISQSKTHLNAVHGTLLHLQQFHTFYVGTLRRNVRMKAVNSNATTTVALLVNRLLLEGLGAASVTAFTSTLYQACVHCPTVAVTFLSLASDVLYYTQSFGLYEKDPTAVISLVRFGVGVVYGTICAPTRSFELARHEHAAVKEYGTLFALLVVGLLSLSSDEEEQEGGKKKEATEKRSNAISLKENDAVWDALVQVFASKSEECLISYVMDHVSHYTTEQRWSRDESERTMRKFALRLHMDVGHMALRMLLGELSESASLQRLPCTRVQHMKAHLEYLVLLGNDEELRSGPCGALCNAVEERLLCRMDPQSKRPLQNTEVQSWAIRFLGRCCVRRGASSATFLSVLEYYSRPFFNVQNRAAAVSALKDGLLCLDDGASATAVRHRTAFFLILLRLLLDDAYDVRVDACRVVSQLTSPAHLLLDHMTCVLSLLFHIRKNGGHRVIGAELLQHYLLGEDASHINALGHGDDGSNKNEDDDASDSESEEGDVLFEKEAENMFAESSLLAYLVGAITQEKRSNVPTFGVFDELLRVTEQRGSAASVYATLFADEP</sequence>
<dbReference type="Proteomes" id="UP000031737">
    <property type="component" value="Unassembled WGS sequence"/>
</dbReference>
<evidence type="ECO:0000256" key="4">
    <source>
        <dbReference type="SAM" id="MobiDB-lite"/>
    </source>
</evidence>
<comment type="caution">
    <text evidence="7">The sequence shown here is derived from an EMBL/GenBank/DDBJ whole genome shotgun (WGS) entry which is preliminary data.</text>
</comment>
<dbReference type="InterPro" id="IPR051954">
    <property type="entry name" value="tRNA_methyltransferase_THADA"/>
</dbReference>
<accession>A0A061IVR2</accession>
<dbReference type="Pfam" id="PF10350">
    <property type="entry name" value="DUF2428"/>
    <property type="match status" value="1"/>
</dbReference>
<feature type="compositionally biased region" description="Acidic residues" evidence="4">
    <location>
        <begin position="2022"/>
        <end position="2034"/>
    </location>
</feature>
<dbReference type="EMBL" id="AUPL01006160">
    <property type="protein sequence ID" value="ESL06170.1"/>
    <property type="molecule type" value="Genomic_DNA"/>
</dbReference>
<evidence type="ECO:0000259" key="5">
    <source>
        <dbReference type="Pfam" id="PF10350"/>
    </source>
</evidence>
<organism evidence="7 8">
    <name type="scientific">Trypanosoma rangeli SC58</name>
    <dbReference type="NCBI Taxonomy" id="429131"/>
    <lineage>
        <taxon>Eukaryota</taxon>
        <taxon>Discoba</taxon>
        <taxon>Euglenozoa</taxon>
        <taxon>Kinetoplastea</taxon>
        <taxon>Metakinetoplastina</taxon>
        <taxon>Trypanosomatida</taxon>
        <taxon>Trypanosomatidae</taxon>
        <taxon>Trypanosoma</taxon>
        <taxon>Herpetosoma</taxon>
    </lineage>
</organism>
<dbReference type="PANTHER" id="PTHR14387:SF0">
    <property type="entry name" value="DUF2428 DOMAIN-CONTAINING PROTEIN"/>
    <property type="match status" value="1"/>
</dbReference>
<keyword evidence="2" id="KW-0819">tRNA processing</keyword>
<dbReference type="SUPFAM" id="SSF48371">
    <property type="entry name" value="ARM repeat"/>
    <property type="match status" value="1"/>
</dbReference>
<proteinExistence type="inferred from homology"/>
<protein>
    <submittedName>
        <fullName evidence="7">Uncharacterized protein</fullName>
    </submittedName>
</protein>
<gene>
    <name evidence="7" type="ORF">TRSC58_06160</name>
</gene>
<dbReference type="InterPro" id="IPR016024">
    <property type="entry name" value="ARM-type_fold"/>
</dbReference>
<evidence type="ECO:0000259" key="6">
    <source>
        <dbReference type="Pfam" id="PF25151"/>
    </source>
</evidence>
<dbReference type="PANTHER" id="PTHR14387">
    <property type="entry name" value="THADA/DEATH RECEPTOR INTERACTING PROTEIN"/>
    <property type="match status" value="1"/>
</dbReference>